<protein>
    <submittedName>
        <fullName evidence="3">Acyl-CoA thioester hydrolase</fullName>
    </submittedName>
</protein>
<sequence>MPYEHTFTVPQEAIDRNGHVNNVVYVQWMQDVAIMHSDATGGSKAAEESGGTWVARAHHIEYLRPAYEGDEVIARTWVSDAQRATSQRRYQFLRKGDETVIARGSTDWVFVDSGSGRPRRIPEEVNACYVIEHME</sequence>
<dbReference type="GO" id="GO:0047617">
    <property type="term" value="F:fatty acyl-CoA hydrolase activity"/>
    <property type="evidence" value="ECO:0007669"/>
    <property type="project" value="TreeGrafter"/>
</dbReference>
<proteinExistence type="inferred from homology"/>
<dbReference type="AlphaFoldDB" id="A0A1M6BHQ4"/>
<dbReference type="OrthoDB" id="9801517at2"/>
<dbReference type="RefSeq" id="WP_143157666.1">
    <property type="nucleotide sequence ID" value="NZ_FQYR01000002.1"/>
</dbReference>
<keyword evidence="2 3" id="KW-0378">Hydrolase</keyword>
<evidence type="ECO:0000313" key="4">
    <source>
        <dbReference type="Proteomes" id="UP000184510"/>
    </source>
</evidence>
<dbReference type="PANTHER" id="PTHR31793:SF27">
    <property type="entry name" value="NOVEL THIOESTERASE SUPERFAMILY DOMAIN AND SAPOSIN A-TYPE DOMAIN CONTAINING PROTEIN (0610012H03RIK)"/>
    <property type="match status" value="1"/>
</dbReference>
<name>A0A1M6BHQ4_9BACT</name>
<organism evidence="3 4">
    <name type="scientific">Rubritalea squalenifaciens DSM 18772</name>
    <dbReference type="NCBI Taxonomy" id="1123071"/>
    <lineage>
        <taxon>Bacteria</taxon>
        <taxon>Pseudomonadati</taxon>
        <taxon>Verrucomicrobiota</taxon>
        <taxon>Verrucomicrobiia</taxon>
        <taxon>Verrucomicrobiales</taxon>
        <taxon>Rubritaleaceae</taxon>
        <taxon>Rubritalea</taxon>
    </lineage>
</organism>
<evidence type="ECO:0000313" key="3">
    <source>
        <dbReference type="EMBL" id="SHI48235.1"/>
    </source>
</evidence>
<gene>
    <name evidence="3" type="ORF">SAMN02745181_0223</name>
</gene>
<dbReference type="EMBL" id="FQYR01000002">
    <property type="protein sequence ID" value="SHI48235.1"/>
    <property type="molecule type" value="Genomic_DNA"/>
</dbReference>
<accession>A0A1M6BHQ4</accession>
<dbReference type="InterPro" id="IPR029069">
    <property type="entry name" value="HotDog_dom_sf"/>
</dbReference>
<dbReference type="STRING" id="1123071.SAMN02745181_0223"/>
<keyword evidence="4" id="KW-1185">Reference proteome</keyword>
<comment type="similarity">
    <text evidence="1">Belongs to the 4-hydroxybenzoyl-CoA thioesterase family.</text>
</comment>
<dbReference type="Pfam" id="PF13279">
    <property type="entry name" value="4HBT_2"/>
    <property type="match status" value="1"/>
</dbReference>
<dbReference type="PANTHER" id="PTHR31793">
    <property type="entry name" value="4-HYDROXYBENZOYL-COA THIOESTERASE FAMILY MEMBER"/>
    <property type="match status" value="1"/>
</dbReference>
<reference evidence="3 4" key="1">
    <citation type="submission" date="2016-11" db="EMBL/GenBank/DDBJ databases">
        <authorList>
            <person name="Jaros S."/>
            <person name="Januszkiewicz K."/>
            <person name="Wedrychowicz H."/>
        </authorList>
    </citation>
    <scope>NUCLEOTIDE SEQUENCE [LARGE SCALE GENOMIC DNA]</scope>
    <source>
        <strain evidence="3 4">DSM 18772</strain>
    </source>
</reference>
<evidence type="ECO:0000256" key="1">
    <source>
        <dbReference type="ARBA" id="ARBA00005953"/>
    </source>
</evidence>
<dbReference type="Gene3D" id="3.10.129.10">
    <property type="entry name" value="Hotdog Thioesterase"/>
    <property type="match status" value="1"/>
</dbReference>
<dbReference type="SUPFAM" id="SSF54637">
    <property type="entry name" value="Thioesterase/thiol ester dehydrase-isomerase"/>
    <property type="match status" value="1"/>
</dbReference>
<dbReference type="CDD" id="cd00586">
    <property type="entry name" value="4HBT"/>
    <property type="match status" value="1"/>
</dbReference>
<dbReference type="Proteomes" id="UP000184510">
    <property type="component" value="Unassembled WGS sequence"/>
</dbReference>
<dbReference type="InParanoid" id="A0A1M6BHQ4"/>
<evidence type="ECO:0000256" key="2">
    <source>
        <dbReference type="ARBA" id="ARBA00022801"/>
    </source>
</evidence>
<dbReference type="InterPro" id="IPR050563">
    <property type="entry name" value="4-hydroxybenzoyl-CoA_TE"/>
</dbReference>